<keyword evidence="3 5" id="KW-0328">Glycosyltransferase</keyword>
<name>Q23VX8_TETTS</name>
<dbReference type="RefSeq" id="XP_001020972.1">
    <property type="nucleotide sequence ID" value="XM_001020972.3"/>
</dbReference>
<dbReference type="GO" id="GO:0004731">
    <property type="term" value="F:purine-nucleoside phosphorylase activity"/>
    <property type="evidence" value="ECO:0007669"/>
    <property type="project" value="UniProtKB-EC"/>
</dbReference>
<dbReference type="AlphaFoldDB" id="Q23VX8"/>
<dbReference type="Pfam" id="PF01048">
    <property type="entry name" value="PNP_UDP_1"/>
    <property type="match status" value="1"/>
</dbReference>
<comment type="pathway">
    <text evidence="1 5">Purine metabolism; purine nucleoside salvage.</text>
</comment>
<feature type="binding site" evidence="6">
    <location>
        <position position="213"/>
    </location>
    <ligand>
        <name>phosphate</name>
        <dbReference type="ChEBI" id="CHEBI:43474"/>
    </ligand>
</feature>
<dbReference type="KEGG" id="tet:TTHERM_00794530"/>
<evidence type="ECO:0000313" key="8">
    <source>
        <dbReference type="EMBL" id="EAS00727.1"/>
    </source>
</evidence>
<organism evidence="8 9">
    <name type="scientific">Tetrahymena thermophila (strain SB210)</name>
    <dbReference type="NCBI Taxonomy" id="312017"/>
    <lineage>
        <taxon>Eukaryota</taxon>
        <taxon>Sar</taxon>
        <taxon>Alveolata</taxon>
        <taxon>Ciliophora</taxon>
        <taxon>Intramacronucleata</taxon>
        <taxon>Oligohymenophorea</taxon>
        <taxon>Hymenostomatida</taxon>
        <taxon>Tetrahymenina</taxon>
        <taxon>Tetrahymenidae</taxon>
        <taxon>Tetrahymena</taxon>
    </lineage>
</organism>
<evidence type="ECO:0000256" key="5">
    <source>
        <dbReference type="PIRNR" id="PIRNR000477"/>
    </source>
</evidence>
<dbReference type="EC" id="2.4.2.1" evidence="5"/>
<dbReference type="InterPro" id="IPR035994">
    <property type="entry name" value="Nucleoside_phosphorylase_sf"/>
</dbReference>
<protein>
    <recommendedName>
        <fullName evidence="5">Purine nucleoside phosphorylase</fullName>
        <ecNumber evidence="5">2.4.2.1</ecNumber>
    </recommendedName>
    <alternativeName>
        <fullName evidence="5">Inosine-guanosine phosphorylase</fullName>
    </alternativeName>
</protein>
<dbReference type="CDD" id="cd09009">
    <property type="entry name" value="PNP-EcPNPII_like"/>
    <property type="match status" value="1"/>
</dbReference>
<dbReference type="STRING" id="312017.Q23VX8"/>
<comment type="function">
    <text evidence="5">The purine nucleoside phosphorylases catalyze the phosphorolytic breakdown of the N-glycosidic bond in the beta-(deoxy)ribonucleoside molecules, with the formation of the corresponding free purine bases and pentose-1-phosphate.</text>
</comment>
<feature type="binding site" evidence="6">
    <location>
        <position position="194"/>
    </location>
    <ligand>
        <name>a purine D-ribonucleoside</name>
        <dbReference type="ChEBI" id="CHEBI:142355"/>
    </ligand>
</feature>
<dbReference type="PANTHER" id="PTHR11904">
    <property type="entry name" value="METHYLTHIOADENOSINE/PURINE NUCLEOSIDE PHOSPHORYLASE"/>
    <property type="match status" value="1"/>
</dbReference>
<dbReference type="GO" id="GO:0009116">
    <property type="term" value="P:nucleoside metabolic process"/>
    <property type="evidence" value="ECO:0007669"/>
    <property type="project" value="InterPro"/>
</dbReference>
<dbReference type="InterPro" id="IPR011270">
    <property type="entry name" value="Pur_Nuc_Pase_Ino/Guo-sp"/>
</dbReference>
<dbReference type="Proteomes" id="UP000009168">
    <property type="component" value="Unassembled WGS sequence"/>
</dbReference>
<keyword evidence="9" id="KW-1185">Reference proteome</keyword>
<dbReference type="HOGENOM" id="CLU_054456_1_0_1"/>
<evidence type="ECO:0000256" key="3">
    <source>
        <dbReference type="ARBA" id="ARBA00022676"/>
    </source>
</evidence>
<proteinExistence type="inferred from homology"/>
<evidence type="ECO:0000256" key="6">
    <source>
        <dbReference type="PIRSR" id="PIRSR000477-2"/>
    </source>
</evidence>
<evidence type="ECO:0000259" key="7">
    <source>
        <dbReference type="Pfam" id="PF01048"/>
    </source>
</evidence>
<dbReference type="OrthoDB" id="309285at2759"/>
<feature type="binding site" evidence="6">
    <location>
        <begin position="82"/>
        <end position="84"/>
    </location>
    <ligand>
        <name>phosphate</name>
        <dbReference type="ChEBI" id="CHEBI:43474"/>
    </ligand>
</feature>
<dbReference type="EMBL" id="GG662609">
    <property type="protein sequence ID" value="EAS00727.1"/>
    <property type="molecule type" value="Genomic_DNA"/>
</dbReference>
<reference evidence="9" key="1">
    <citation type="journal article" date="2006" name="PLoS Biol.">
        <title>Macronuclear genome sequence of the ciliate Tetrahymena thermophila, a model eukaryote.</title>
        <authorList>
            <person name="Eisen J.A."/>
            <person name="Coyne R.S."/>
            <person name="Wu M."/>
            <person name="Wu D."/>
            <person name="Thiagarajan M."/>
            <person name="Wortman J.R."/>
            <person name="Badger J.H."/>
            <person name="Ren Q."/>
            <person name="Amedeo P."/>
            <person name="Jones K.M."/>
            <person name="Tallon L.J."/>
            <person name="Delcher A.L."/>
            <person name="Salzberg S.L."/>
            <person name="Silva J.C."/>
            <person name="Haas B.J."/>
            <person name="Majoros W.H."/>
            <person name="Farzad M."/>
            <person name="Carlton J.M."/>
            <person name="Smith R.K. Jr."/>
            <person name="Garg J."/>
            <person name="Pearlman R.E."/>
            <person name="Karrer K.M."/>
            <person name="Sun L."/>
            <person name="Manning G."/>
            <person name="Elde N.C."/>
            <person name="Turkewitz A.P."/>
            <person name="Asai D.J."/>
            <person name="Wilkes D.E."/>
            <person name="Wang Y."/>
            <person name="Cai H."/>
            <person name="Collins K."/>
            <person name="Stewart B.A."/>
            <person name="Lee S.R."/>
            <person name="Wilamowska K."/>
            <person name="Weinberg Z."/>
            <person name="Ruzzo W.L."/>
            <person name="Wloga D."/>
            <person name="Gaertig J."/>
            <person name="Frankel J."/>
            <person name="Tsao C.-C."/>
            <person name="Gorovsky M.A."/>
            <person name="Keeling P.J."/>
            <person name="Waller R.F."/>
            <person name="Patron N.J."/>
            <person name="Cherry J.M."/>
            <person name="Stover N.A."/>
            <person name="Krieger C.J."/>
            <person name="del Toro C."/>
            <person name="Ryder H.F."/>
            <person name="Williamson S.C."/>
            <person name="Barbeau R.A."/>
            <person name="Hamilton E.P."/>
            <person name="Orias E."/>
        </authorList>
    </citation>
    <scope>NUCLEOTIDE SEQUENCE [LARGE SCALE GENOMIC DNA]</scope>
    <source>
        <strain evidence="9">SB210</strain>
    </source>
</reference>
<dbReference type="UniPathway" id="UPA00606"/>
<dbReference type="NCBIfam" id="TIGR01697">
    <property type="entry name" value="PNPH-PUNA-XAPA"/>
    <property type="match status" value="1"/>
</dbReference>
<keyword evidence="4 5" id="KW-0808">Transferase</keyword>
<dbReference type="PANTHER" id="PTHR11904:SF9">
    <property type="entry name" value="PURINE NUCLEOSIDE PHOSPHORYLASE-RELATED"/>
    <property type="match status" value="1"/>
</dbReference>
<feature type="binding site" evidence="6">
    <location>
        <position position="114"/>
    </location>
    <ligand>
        <name>phosphate</name>
        <dbReference type="ChEBI" id="CHEBI:43474"/>
    </ligand>
</feature>
<dbReference type="SUPFAM" id="SSF53167">
    <property type="entry name" value="Purine and uridine phosphorylases"/>
    <property type="match status" value="1"/>
</dbReference>
<feature type="binding site" evidence="6">
    <location>
        <position position="31"/>
    </location>
    <ligand>
        <name>phosphate</name>
        <dbReference type="ChEBI" id="CHEBI:43474"/>
    </ligand>
</feature>
<dbReference type="InterPro" id="IPR011268">
    <property type="entry name" value="Purine_phosphorylase"/>
</dbReference>
<comment type="similarity">
    <text evidence="2 5">Belongs to the PNP/MTAP phosphorylase family.</text>
</comment>
<evidence type="ECO:0000256" key="2">
    <source>
        <dbReference type="ARBA" id="ARBA00006751"/>
    </source>
</evidence>
<feature type="domain" description="Nucleoside phosphorylase" evidence="7">
    <location>
        <begin position="24"/>
        <end position="270"/>
    </location>
</feature>
<dbReference type="GO" id="GO:0005737">
    <property type="term" value="C:cytoplasm"/>
    <property type="evidence" value="ECO:0007669"/>
    <property type="project" value="TreeGrafter"/>
</dbReference>
<dbReference type="PIRSF" id="PIRSF000477">
    <property type="entry name" value="PurNPase"/>
    <property type="match status" value="1"/>
</dbReference>
<evidence type="ECO:0000256" key="1">
    <source>
        <dbReference type="ARBA" id="ARBA00005058"/>
    </source>
</evidence>
<dbReference type="NCBIfam" id="TIGR01700">
    <property type="entry name" value="PNPH"/>
    <property type="match status" value="1"/>
</dbReference>
<evidence type="ECO:0000313" key="9">
    <source>
        <dbReference type="Proteomes" id="UP000009168"/>
    </source>
</evidence>
<dbReference type="InParanoid" id="Q23VX8"/>
<feature type="binding site" evidence="6">
    <location>
        <position position="62"/>
    </location>
    <ligand>
        <name>phosphate</name>
        <dbReference type="ChEBI" id="CHEBI:43474"/>
    </ligand>
</feature>
<evidence type="ECO:0000256" key="4">
    <source>
        <dbReference type="ARBA" id="ARBA00022679"/>
    </source>
</evidence>
<accession>Q23VX8</accession>
<dbReference type="Gene3D" id="3.40.50.1580">
    <property type="entry name" value="Nucleoside phosphorylase domain"/>
    <property type="match status" value="1"/>
</dbReference>
<sequence length="273" mass="29917">MTSVYDNAVEAANFIKTKTSLVPEIAVILGSGLGGFADEIEEKIYISYEEIPHFKKSTVQGHAGKLVIGKVGGKVVACMQGRYHFYEGNTMQEVVFPIRVFKILGVTKMVVTNASGGISKMLQNGDLMIIRDHINYMGSNPLIGHNDERFGPRFPDMSEIYNKKLSNIVAEHMRKLGLGVKTGIYIAFTGPSYETPAEILMARQMGADAVGMSTVPECITANHMGIKVVGISCVTNMAAGVSENRLTHDEVCETAGFMRETFKKLLRNFIPDL</sequence>
<dbReference type="eggNOG" id="KOG3984">
    <property type="taxonomic scope" value="Eukaryota"/>
</dbReference>
<gene>
    <name evidence="8" type="ORF">TTHERM_00794530</name>
</gene>
<feature type="binding site" evidence="6">
    <location>
        <position position="236"/>
    </location>
    <ligand>
        <name>a purine D-ribonucleoside</name>
        <dbReference type="ChEBI" id="CHEBI:142355"/>
    </ligand>
</feature>
<dbReference type="GeneID" id="7825529"/>
<dbReference type="NCBIfam" id="NF006054">
    <property type="entry name" value="PRK08202.1"/>
    <property type="match status" value="1"/>
</dbReference>
<dbReference type="InterPro" id="IPR000845">
    <property type="entry name" value="Nucleoside_phosphorylase_d"/>
</dbReference>
<dbReference type="OMA" id="EGVYAQF"/>